<dbReference type="Proteomes" id="UP000789901">
    <property type="component" value="Unassembled WGS sequence"/>
</dbReference>
<proteinExistence type="predicted"/>
<gene>
    <name evidence="1" type="ORF">GMARGA_LOCUS36718</name>
</gene>
<reference evidence="1 2" key="1">
    <citation type="submission" date="2021-06" db="EMBL/GenBank/DDBJ databases">
        <authorList>
            <person name="Kallberg Y."/>
            <person name="Tangrot J."/>
            <person name="Rosling A."/>
        </authorList>
    </citation>
    <scope>NUCLEOTIDE SEQUENCE [LARGE SCALE GENOMIC DNA]</scope>
    <source>
        <strain evidence="1 2">120-4 pot B 10/14</strain>
    </source>
</reference>
<evidence type="ECO:0000313" key="1">
    <source>
        <dbReference type="EMBL" id="CAG8843768.1"/>
    </source>
</evidence>
<organism evidence="1 2">
    <name type="scientific">Gigaspora margarita</name>
    <dbReference type="NCBI Taxonomy" id="4874"/>
    <lineage>
        <taxon>Eukaryota</taxon>
        <taxon>Fungi</taxon>
        <taxon>Fungi incertae sedis</taxon>
        <taxon>Mucoromycota</taxon>
        <taxon>Glomeromycotina</taxon>
        <taxon>Glomeromycetes</taxon>
        <taxon>Diversisporales</taxon>
        <taxon>Gigasporaceae</taxon>
        <taxon>Gigaspora</taxon>
    </lineage>
</organism>
<name>A0ABN7WYL8_GIGMA</name>
<accession>A0ABN7WYL8</accession>
<evidence type="ECO:0000313" key="2">
    <source>
        <dbReference type="Proteomes" id="UP000789901"/>
    </source>
</evidence>
<sequence>VSGVLAYKIDPTNYENLVWYLEYMEVPKEFTIKELRKLKVQAWYFLVREGILYQKNNQDPDSPLRVLKKEQTKI</sequence>
<protein>
    <submittedName>
        <fullName evidence="1">42261_t:CDS:1</fullName>
    </submittedName>
</protein>
<feature type="non-terminal residue" evidence="1">
    <location>
        <position position="1"/>
    </location>
</feature>
<comment type="caution">
    <text evidence="1">The sequence shown here is derived from an EMBL/GenBank/DDBJ whole genome shotgun (WGS) entry which is preliminary data.</text>
</comment>
<dbReference type="EMBL" id="CAJVQB010073520">
    <property type="protein sequence ID" value="CAG8843768.1"/>
    <property type="molecule type" value="Genomic_DNA"/>
</dbReference>
<keyword evidence="2" id="KW-1185">Reference proteome</keyword>
<feature type="non-terminal residue" evidence="1">
    <location>
        <position position="74"/>
    </location>
</feature>